<dbReference type="EMBL" id="PISD01000099">
    <property type="protein sequence ID" value="PKG25767.1"/>
    <property type="molecule type" value="Genomic_DNA"/>
</dbReference>
<dbReference type="InterPro" id="IPR011010">
    <property type="entry name" value="DNA_brk_join_enz"/>
</dbReference>
<proteinExistence type="predicted"/>
<sequence>MTNYPDYINQYLYYLDFNGRSKSTLKQYRSDLKKLSFYISNKYNLNSLYLLKQHREDILLNFESELSNKGLSDTSIKRIINVVLGLLKYHQIEIPSSLRKATEKRPQRLLYDSDFVTNEEFTCLLDSMAKPINRKESAARDFLIDRNIAILNLIRFYGLTPTQISNLNMSNINLGQGYITIKGEGTEGRNIKINQEHKLLITKYLNTFPNYNQLIYRTVHEDNPLFVAFNNKSMSYQVNYYSQNFTQMKRLSVRSIQKFIKVECNLGGLRKISAINLRNQYILDSLLKRISDKDLLKVLGLSSPNSLHRYKYYLKNI</sequence>
<evidence type="ECO:0000313" key="8">
    <source>
        <dbReference type="Proteomes" id="UP000233343"/>
    </source>
</evidence>
<feature type="domain" description="Core-binding (CB)" evidence="6">
    <location>
        <begin position="2"/>
        <end position="91"/>
    </location>
</feature>
<dbReference type="GO" id="GO:0003677">
    <property type="term" value="F:DNA binding"/>
    <property type="evidence" value="ECO:0007669"/>
    <property type="project" value="UniProtKB-UniRule"/>
</dbReference>
<evidence type="ECO:0000256" key="4">
    <source>
        <dbReference type="PROSITE-ProRule" id="PRU01248"/>
    </source>
</evidence>
<evidence type="ECO:0000259" key="6">
    <source>
        <dbReference type="PROSITE" id="PS51900"/>
    </source>
</evidence>
<dbReference type="PROSITE" id="PS51900">
    <property type="entry name" value="CB"/>
    <property type="match status" value="1"/>
</dbReference>
<evidence type="ECO:0000259" key="5">
    <source>
        <dbReference type="PROSITE" id="PS51898"/>
    </source>
</evidence>
<dbReference type="Gene3D" id="1.10.443.10">
    <property type="entry name" value="Intergrase catalytic core"/>
    <property type="match status" value="1"/>
</dbReference>
<feature type="domain" description="Tyr recombinase" evidence="5">
    <location>
        <begin position="111"/>
        <end position="317"/>
    </location>
</feature>
<evidence type="ECO:0000256" key="1">
    <source>
        <dbReference type="ARBA" id="ARBA00022908"/>
    </source>
</evidence>
<dbReference type="InterPro" id="IPR044068">
    <property type="entry name" value="CB"/>
</dbReference>
<evidence type="ECO:0000256" key="2">
    <source>
        <dbReference type="ARBA" id="ARBA00023125"/>
    </source>
</evidence>
<dbReference type="InterPro" id="IPR002104">
    <property type="entry name" value="Integrase_catalytic"/>
</dbReference>
<dbReference type="Gene3D" id="1.10.150.130">
    <property type="match status" value="1"/>
</dbReference>
<dbReference type="AlphaFoldDB" id="A0A2N0Z8D3"/>
<gene>
    <name evidence="7" type="ORF">CWS20_27575</name>
</gene>
<keyword evidence="1" id="KW-0229">DNA integration</keyword>
<keyword evidence="8" id="KW-1185">Reference proteome</keyword>
<keyword evidence="2 4" id="KW-0238">DNA-binding</keyword>
<dbReference type="InterPro" id="IPR004107">
    <property type="entry name" value="Integrase_SAM-like_N"/>
</dbReference>
<comment type="caution">
    <text evidence="7">The sequence shown here is derived from an EMBL/GenBank/DDBJ whole genome shotgun (WGS) entry which is preliminary data.</text>
</comment>
<dbReference type="PROSITE" id="PS51898">
    <property type="entry name" value="TYR_RECOMBINASE"/>
    <property type="match status" value="1"/>
</dbReference>
<evidence type="ECO:0000256" key="3">
    <source>
        <dbReference type="ARBA" id="ARBA00023172"/>
    </source>
</evidence>
<evidence type="ECO:0008006" key="9">
    <source>
        <dbReference type="Google" id="ProtNLM"/>
    </source>
</evidence>
<protein>
    <recommendedName>
        <fullName evidence="9">Integrase</fullName>
    </recommendedName>
</protein>
<accession>A0A2N0Z8D3</accession>
<dbReference type="GO" id="GO:0006310">
    <property type="term" value="P:DNA recombination"/>
    <property type="evidence" value="ECO:0007669"/>
    <property type="project" value="UniProtKB-KW"/>
</dbReference>
<dbReference type="SUPFAM" id="SSF56349">
    <property type="entry name" value="DNA breaking-rejoining enzymes"/>
    <property type="match status" value="1"/>
</dbReference>
<dbReference type="Proteomes" id="UP000233343">
    <property type="component" value="Unassembled WGS sequence"/>
</dbReference>
<dbReference type="Pfam" id="PF02899">
    <property type="entry name" value="Phage_int_SAM_1"/>
    <property type="match status" value="1"/>
</dbReference>
<evidence type="ECO:0000313" key="7">
    <source>
        <dbReference type="EMBL" id="PKG25767.1"/>
    </source>
</evidence>
<dbReference type="GO" id="GO:0015074">
    <property type="term" value="P:DNA integration"/>
    <property type="evidence" value="ECO:0007669"/>
    <property type="project" value="UniProtKB-KW"/>
</dbReference>
<reference evidence="7 8" key="1">
    <citation type="journal article" date="2010" name="Int. J. Syst. Evol. Microbiol.">
        <title>Bacillus horneckiae sp. nov., isolated from a spacecraft-assembly clean room.</title>
        <authorList>
            <person name="Vaishampayan P."/>
            <person name="Probst A."/>
            <person name="Krishnamurthi S."/>
            <person name="Ghosh S."/>
            <person name="Osman S."/>
            <person name="McDowall A."/>
            <person name="Ruckmani A."/>
            <person name="Mayilraj S."/>
            <person name="Venkateswaran K."/>
        </authorList>
    </citation>
    <scope>NUCLEOTIDE SEQUENCE [LARGE SCALE GENOMIC DNA]</scope>
    <source>
        <strain evidence="8">1PO1SC</strain>
    </source>
</reference>
<name>A0A2N0Z8D3_9BACI</name>
<dbReference type="InterPro" id="IPR010998">
    <property type="entry name" value="Integrase_recombinase_N"/>
</dbReference>
<dbReference type="RefSeq" id="WP_066194602.1">
    <property type="nucleotide sequence ID" value="NZ_JARSFA010000044.1"/>
</dbReference>
<keyword evidence="3" id="KW-0233">DNA recombination</keyword>
<organism evidence="7 8">
    <name type="scientific">Cytobacillus horneckiae</name>
    <dbReference type="NCBI Taxonomy" id="549687"/>
    <lineage>
        <taxon>Bacteria</taxon>
        <taxon>Bacillati</taxon>
        <taxon>Bacillota</taxon>
        <taxon>Bacilli</taxon>
        <taxon>Bacillales</taxon>
        <taxon>Bacillaceae</taxon>
        <taxon>Cytobacillus</taxon>
    </lineage>
</organism>
<dbReference type="InterPro" id="IPR013762">
    <property type="entry name" value="Integrase-like_cat_sf"/>
</dbReference>